<evidence type="ECO:0000256" key="1">
    <source>
        <dbReference type="SAM" id="MobiDB-lite"/>
    </source>
</evidence>
<comment type="caution">
    <text evidence="2">The sequence shown here is derived from an EMBL/GenBank/DDBJ whole genome shotgun (WGS) entry which is preliminary data.</text>
</comment>
<accession>A0A833UN39</accession>
<reference evidence="2" key="2">
    <citation type="submission" date="2020-03" db="EMBL/GenBank/DDBJ databases">
        <title>Walnut 2.0.</title>
        <authorList>
            <person name="Marrano A."/>
            <person name="Britton M."/>
            <person name="Zimin A.V."/>
            <person name="Zaini P.A."/>
            <person name="Workman R."/>
            <person name="Puiu D."/>
            <person name="Bianco L."/>
            <person name="Allen B.J."/>
            <person name="Troggio M."/>
            <person name="Leslie C.A."/>
            <person name="Timp W."/>
            <person name="Dendekar A."/>
            <person name="Salzberg S.L."/>
            <person name="Neale D.B."/>
        </authorList>
    </citation>
    <scope>NUCLEOTIDE SEQUENCE</scope>
    <source>
        <tissue evidence="2">Leaves</tissue>
    </source>
</reference>
<dbReference type="Gramene" id="Jr11_14730_p2">
    <property type="protein sequence ID" value="cds.Jr11_14730_p2"/>
    <property type="gene ID" value="Jr11_14730"/>
</dbReference>
<evidence type="ECO:0000313" key="3">
    <source>
        <dbReference type="Proteomes" id="UP000619265"/>
    </source>
</evidence>
<gene>
    <name evidence="2" type="ORF">F2P56_024848</name>
</gene>
<organism evidence="2 3">
    <name type="scientific">Juglans regia</name>
    <name type="common">English walnut</name>
    <dbReference type="NCBI Taxonomy" id="51240"/>
    <lineage>
        <taxon>Eukaryota</taxon>
        <taxon>Viridiplantae</taxon>
        <taxon>Streptophyta</taxon>
        <taxon>Embryophyta</taxon>
        <taxon>Tracheophyta</taxon>
        <taxon>Spermatophyta</taxon>
        <taxon>Magnoliopsida</taxon>
        <taxon>eudicotyledons</taxon>
        <taxon>Gunneridae</taxon>
        <taxon>Pentapetalae</taxon>
        <taxon>rosids</taxon>
        <taxon>fabids</taxon>
        <taxon>Fagales</taxon>
        <taxon>Juglandaceae</taxon>
        <taxon>Juglans</taxon>
    </lineage>
</organism>
<sequence>MMARTRVSGGCWDIWSCNGIRASVNLVPTEFSLEAEIRVLEEHAGVEEARAAYGDLMKRGPAAGRAGGAGDGGGEKIGDNGGDSVGALVPPANGADQRRELGADAGEAGPVARVVIKLEEDAEQDVFREL</sequence>
<dbReference type="Proteomes" id="UP000619265">
    <property type="component" value="Unassembled WGS sequence"/>
</dbReference>
<protein>
    <submittedName>
        <fullName evidence="2">Uncharacterized protein</fullName>
    </submittedName>
</protein>
<evidence type="ECO:0000313" key="2">
    <source>
        <dbReference type="EMBL" id="KAF5455250.1"/>
    </source>
</evidence>
<name>A0A833UN39_JUGRE</name>
<feature type="region of interest" description="Disordered" evidence="1">
    <location>
        <begin position="62"/>
        <end position="104"/>
    </location>
</feature>
<proteinExistence type="predicted"/>
<dbReference type="AlphaFoldDB" id="A0A833UN39"/>
<dbReference type="EMBL" id="LIHL02000011">
    <property type="protein sequence ID" value="KAF5455250.1"/>
    <property type="molecule type" value="Genomic_DNA"/>
</dbReference>
<reference evidence="2" key="1">
    <citation type="submission" date="2015-10" db="EMBL/GenBank/DDBJ databases">
        <authorList>
            <person name="Martinez-Garcia P.J."/>
            <person name="Crepeau M.W."/>
            <person name="Puiu D."/>
            <person name="Gonzalez-Ibeas D."/>
            <person name="Whalen J."/>
            <person name="Stevens K."/>
            <person name="Paul R."/>
            <person name="Butterfield T."/>
            <person name="Britton M."/>
            <person name="Reagan R."/>
            <person name="Chakraborty S."/>
            <person name="Walawage S.L."/>
            <person name="Vasquez-Gross H.A."/>
            <person name="Cardeno C."/>
            <person name="Famula R."/>
            <person name="Pratt K."/>
            <person name="Kuruganti S."/>
            <person name="Aradhya M.K."/>
            <person name="Leslie C.A."/>
            <person name="Dandekar A.M."/>
            <person name="Salzberg S.L."/>
            <person name="Wegrzyn J.L."/>
            <person name="Langley C.H."/>
            <person name="Neale D.B."/>
        </authorList>
    </citation>
    <scope>NUCLEOTIDE SEQUENCE</scope>
    <source>
        <tissue evidence="2">Leaves</tissue>
    </source>
</reference>